<dbReference type="SUPFAM" id="SSF82866">
    <property type="entry name" value="Multidrug efflux transporter AcrB transmembrane domain"/>
    <property type="match status" value="2"/>
</dbReference>
<keyword evidence="5 8" id="KW-0812">Transmembrane</keyword>
<gene>
    <name evidence="9" type="ORF">ACFOEE_17725</name>
</gene>
<keyword evidence="7 8" id="KW-0472">Membrane</keyword>
<reference evidence="10" key="1">
    <citation type="journal article" date="2019" name="Int. J. Syst. Evol. Microbiol.">
        <title>The Global Catalogue of Microorganisms (GCM) 10K type strain sequencing project: providing services to taxonomists for standard genome sequencing and annotation.</title>
        <authorList>
            <consortium name="The Broad Institute Genomics Platform"/>
            <consortium name="The Broad Institute Genome Sequencing Center for Infectious Disease"/>
            <person name="Wu L."/>
            <person name="Ma J."/>
        </authorList>
    </citation>
    <scope>NUCLEOTIDE SEQUENCE [LARGE SCALE GENOMIC DNA]</scope>
    <source>
        <strain evidence="10">KCTC 42730</strain>
    </source>
</reference>
<keyword evidence="4" id="KW-1003">Cell membrane</keyword>
<feature type="transmembrane region" description="Helical" evidence="8">
    <location>
        <begin position="366"/>
        <end position="385"/>
    </location>
</feature>
<protein>
    <submittedName>
        <fullName evidence="9">Efflux RND transporter permease subunit</fullName>
    </submittedName>
</protein>
<comment type="caution">
    <text evidence="9">The sequence shown here is derived from an EMBL/GenBank/DDBJ whole genome shotgun (WGS) entry which is preliminary data.</text>
</comment>
<dbReference type="InterPro" id="IPR027463">
    <property type="entry name" value="AcrB_DN_DC_subdom"/>
</dbReference>
<feature type="transmembrane region" description="Helical" evidence="8">
    <location>
        <begin position="971"/>
        <end position="990"/>
    </location>
</feature>
<dbReference type="PANTHER" id="PTHR32063">
    <property type="match status" value="1"/>
</dbReference>
<feature type="transmembrane region" description="Helical" evidence="8">
    <location>
        <begin position="391"/>
        <end position="412"/>
    </location>
</feature>
<evidence type="ECO:0000256" key="5">
    <source>
        <dbReference type="ARBA" id="ARBA00022692"/>
    </source>
</evidence>
<dbReference type="PANTHER" id="PTHR32063:SF19">
    <property type="entry name" value="CATION EFFLUX SYSTEM PROTEIN CUSA"/>
    <property type="match status" value="1"/>
</dbReference>
<keyword evidence="6 8" id="KW-1133">Transmembrane helix</keyword>
<dbReference type="PRINTS" id="PR00702">
    <property type="entry name" value="ACRIFLAVINRP"/>
</dbReference>
<feature type="transmembrane region" description="Helical" evidence="8">
    <location>
        <begin position="485"/>
        <end position="505"/>
    </location>
</feature>
<dbReference type="Gene3D" id="3.30.70.1430">
    <property type="entry name" value="Multidrug efflux transporter AcrB pore domain"/>
    <property type="match status" value="2"/>
</dbReference>
<feature type="transmembrane region" description="Helical" evidence="8">
    <location>
        <begin position="925"/>
        <end position="950"/>
    </location>
</feature>
<feature type="transmembrane region" description="Helical" evidence="8">
    <location>
        <begin position="343"/>
        <end position="359"/>
    </location>
</feature>
<dbReference type="Gene3D" id="3.30.70.1440">
    <property type="entry name" value="Multidrug efflux transporter AcrB pore domain"/>
    <property type="match status" value="1"/>
</dbReference>
<dbReference type="SUPFAM" id="SSF82714">
    <property type="entry name" value="Multidrug efflux transporter AcrB TolC docking domain, DN and DC subdomains"/>
    <property type="match status" value="2"/>
</dbReference>
<dbReference type="Proteomes" id="UP001595453">
    <property type="component" value="Unassembled WGS sequence"/>
</dbReference>
<evidence type="ECO:0000256" key="6">
    <source>
        <dbReference type="ARBA" id="ARBA00022989"/>
    </source>
</evidence>
<evidence type="ECO:0000256" key="8">
    <source>
        <dbReference type="SAM" id="Phobius"/>
    </source>
</evidence>
<feature type="transmembrane region" description="Helical" evidence="8">
    <location>
        <begin position="899"/>
        <end position="919"/>
    </location>
</feature>
<dbReference type="EMBL" id="JBHRSD010000039">
    <property type="protein sequence ID" value="MFC3034349.1"/>
    <property type="molecule type" value="Genomic_DNA"/>
</dbReference>
<evidence type="ECO:0000256" key="7">
    <source>
        <dbReference type="ARBA" id="ARBA00023136"/>
    </source>
</evidence>
<dbReference type="Pfam" id="PF00873">
    <property type="entry name" value="ACR_tran"/>
    <property type="match status" value="1"/>
</dbReference>
<dbReference type="Gene3D" id="1.20.1640.10">
    <property type="entry name" value="Multidrug efflux transporter AcrB transmembrane domain"/>
    <property type="match status" value="2"/>
</dbReference>
<sequence>MLTKLIIKSLKNKVLVILLALALALSGLHSLVKIPLDAIPDLSDVQVIVKTTYPGQASEIVEQQVTFPLSTWLLSVPKAKTVRGWSFFGDSYIYVIFEDGTDPYWARARVNEFLSRTSHLLPAEAQTNMGPDASGVGWIFQYVLKDPSQQYNLSELRTLQDWFLKYELQSISGVSEVATVGGMEETYQIVLEPQKLMQYGLTVKAVKNAIQNANLEQGGAVIEMAEAEYMVRSRGYLSTLTDLHHIFLGVHNGDGTPLTLEHVAHITKGPQLRRGIADLNGEGEVVGGIIVMRDGENALSTIAAVKAKLATLQNALPSGVEIETVYDRSTLITAAIANLTNKIMIEIAVVALVCFAFLLHVRSMLVVVISIPFALLIGGLAMYWSGLNANIMSLGGIAIAVGALVDSAIVMVENLNRHLINHQNSYNRLPTKAEHGQLVERAATELGPVLFISLLIITLGFFPIFVLEGQEGKLFTPLALTKTFVMAATALLSVTLIPVLMSFCIKGRIPEETTNPLNRLLIRLYQPLLNLSLRSPKIIVAVGCLFALSMVYPIHHMSSEFMPELYEGDLLYMPTTLPGVSIQEAGEILQQTDRLIKTVPEVASVFGKAGRADTATDPAPLTMLETTIQLKPKAQWREDMTLEKLIAELESKVQLPGVTNAWVQPIKTRIDMLSTGVKTQVGIKISGTDHHSLEQLGKQIEGILAQLDNTDSVYAERVQSGRYIDILPKRREAAQYGLMISDIQAIVQYALGGANIGELVVDRTRFPINLRYPRDYRNDIEALKQLPFVSPSGAWVTLEQVAEISIKNGPAIIKSENGAVSAWVFINVKSGVSIKDYVADAKIKLAEQVTLPDKHTYTFVGQYEHIERLIDKMQEVVPLTILIILMLLFIAFNSLKQALLVLFTLPIAIAGAFWFVYLLNYPLSGAVAVGIIALGGVAAEFGVVIMIYLNQARLESSSIIEAIKSGAILRIRPKAMTVFTITASLVPIMFSSGSGDQIMQKIAAPMIGGMLVSPIMSMLVIPAGYLILYGTKPISHHNLQFNQTRES</sequence>
<dbReference type="NCBIfam" id="TIGR00914">
    <property type="entry name" value="2A0601"/>
    <property type="match status" value="1"/>
</dbReference>
<dbReference type="SUPFAM" id="SSF82693">
    <property type="entry name" value="Multidrug efflux transporter AcrB pore domain, PN1, PN2, PC1 and PC2 subdomains"/>
    <property type="match status" value="2"/>
</dbReference>
<feature type="transmembrane region" description="Helical" evidence="8">
    <location>
        <begin position="876"/>
        <end position="892"/>
    </location>
</feature>
<evidence type="ECO:0000313" key="9">
    <source>
        <dbReference type="EMBL" id="MFC3034349.1"/>
    </source>
</evidence>
<organism evidence="9 10">
    <name type="scientific">Pseudoalteromonas fenneropenaei</name>
    <dbReference type="NCBI Taxonomy" id="1737459"/>
    <lineage>
        <taxon>Bacteria</taxon>
        <taxon>Pseudomonadati</taxon>
        <taxon>Pseudomonadota</taxon>
        <taxon>Gammaproteobacteria</taxon>
        <taxon>Alteromonadales</taxon>
        <taxon>Pseudoalteromonadaceae</taxon>
        <taxon>Pseudoalteromonas</taxon>
    </lineage>
</organism>
<evidence type="ECO:0000256" key="4">
    <source>
        <dbReference type="ARBA" id="ARBA00022475"/>
    </source>
</evidence>
<comment type="subcellular location">
    <subcellularLocation>
        <location evidence="1">Cell membrane</location>
        <topology evidence="1">Multi-pass membrane protein</topology>
    </subcellularLocation>
</comment>
<name>A0ABV7CNT5_9GAMM</name>
<dbReference type="Gene3D" id="3.30.2090.10">
    <property type="entry name" value="Multidrug efflux transporter AcrB TolC docking domain, DN and DC subdomains"/>
    <property type="match status" value="2"/>
</dbReference>
<dbReference type="Gene3D" id="3.30.70.1320">
    <property type="entry name" value="Multidrug efflux transporter AcrB pore domain like"/>
    <property type="match status" value="1"/>
</dbReference>
<dbReference type="InterPro" id="IPR001036">
    <property type="entry name" value="Acrflvin-R"/>
</dbReference>
<evidence type="ECO:0000256" key="1">
    <source>
        <dbReference type="ARBA" id="ARBA00004651"/>
    </source>
</evidence>
<evidence type="ECO:0000256" key="2">
    <source>
        <dbReference type="ARBA" id="ARBA00010942"/>
    </source>
</evidence>
<evidence type="ECO:0000313" key="10">
    <source>
        <dbReference type="Proteomes" id="UP001595453"/>
    </source>
</evidence>
<feature type="transmembrane region" description="Helical" evidence="8">
    <location>
        <begin position="538"/>
        <end position="555"/>
    </location>
</feature>
<comment type="similarity">
    <text evidence="2">Belongs to the resistance-nodulation-cell division (RND) (TC 2.A.6) family.</text>
</comment>
<keyword evidence="3" id="KW-0813">Transport</keyword>
<evidence type="ECO:0000256" key="3">
    <source>
        <dbReference type="ARBA" id="ARBA00022448"/>
    </source>
</evidence>
<proteinExistence type="inferred from homology"/>
<dbReference type="RefSeq" id="WP_377127472.1">
    <property type="nucleotide sequence ID" value="NZ_JBHRSD010000039.1"/>
</dbReference>
<accession>A0ABV7CNT5</accession>
<feature type="transmembrane region" description="Helical" evidence="8">
    <location>
        <begin position="1002"/>
        <end position="1028"/>
    </location>
</feature>
<keyword evidence="10" id="KW-1185">Reference proteome</keyword>
<feature type="transmembrane region" description="Helical" evidence="8">
    <location>
        <begin position="446"/>
        <end position="465"/>
    </location>
</feature>
<dbReference type="InterPro" id="IPR004763">
    <property type="entry name" value="CusA-like"/>
</dbReference>